<dbReference type="Proteomes" id="UP000244924">
    <property type="component" value="Unassembled WGS sequence"/>
</dbReference>
<keyword evidence="1" id="KW-0732">Signal</keyword>
<reference evidence="2 3" key="1">
    <citation type="submission" date="2018-03" db="EMBL/GenBank/DDBJ databases">
        <authorList>
            <person name="Keele B.F."/>
        </authorList>
    </citation>
    <scope>NUCLEOTIDE SEQUENCE [LARGE SCALE GENOMIC DNA]</scope>
    <source>
        <strain evidence="2 3">CECT 8626</strain>
    </source>
</reference>
<dbReference type="EMBL" id="OMOQ01000001">
    <property type="protein sequence ID" value="SPH18372.1"/>
    <property type="molecule type" value="Genomic_DNA"/>
</dbReference>
<gene>
    <name evidence="2" type="ORF">DEA8626_01910</name>
</gene>
<name>A0A2R8B755_9RHOB</name>
<proteinExistence type="predicted"/>
<accession>A0A2R8B755</accession>
<evidence type="ECO:0000313" key="3">
    <source>
        <dbReference type="Proteomes" id="UP000244924"/>
    </source>
</evidence>
<evidence type="ECO:0000256" key="1">
    <source>
        <dbReference type="SAM" id="SignalP"/>
    </source>
</evidence>
<sequence>MRLRGRTGLLALVAFVAAAIAMPARTTTIGVATVPAFCTHDLSAEGQPDTSTDCTPLTDGILVSSGPVSRLGAMSAPERRAMSDLSPRSTLLAARGFLLRLFADGVTRSRRSDVPMLRIDLGSVRSALVGMGPIPIGVPVMNVAAPVAGIDASDFVFPGEAAARVLLWRRQGGVAEWTGIWGTVVIPMPSGIPERPELKRPAPIKPLYTPVRSPLNLSTIPPPRRVARSGTPLALPAQTGGGLSAVPAPVPLPPAWAGFGAAIALLAALRLGRRPAKES</sequence>
<protein>
    <submittedName>
        <fullName evidence="2">Uncharacterized protein</fullName>
    </submittedName>
</protein>
<evidence type="ECO:0000313" key="2">
    <source>
        <dbReference type="EMBL" id="SPH18372.1"/>
    </source>
</evidence>
<feature type="chain" id="PRO_5015322907" evidence="1">
    <location>
        <begin position="27"/>
        <end position="279"/>
    </location>
</feature>
<keyword evidence="3" id="KW-1185">Reference proteome</keyword>
<dbReference type="AlphaFoldDB" id="A0A2R8B755"/>
<dbReference type="RefSeq" id="WP_146188854.1">
    <property type="nucleotide sequence ID" value="NZ_OMOQ01000001.1"/>
</dbReference>
<feature type="signal peptide" evidence="1">
    <location>
        <begin position="1"/>
        <end position="26"/>
    </location>
</feature>
<organism evidence="2 3">
    <name type="scientific">Albidovulum aquaemixtae</name>
    <dbReference type="NCBI Taxonomy" id="1542388"/>
    <lineage>
        <taxon>Bacteria</taxon>
        <taxon>Pseudomonadati</taxon>
        <taxon>Pseudomonadota</taxon>
        <taxon>Alphaproteobacteria</taxon>
        <taxon>Rhodobacterales</taxon>
        <taxon>Paracoccaceae</taxon>
        <taxon>Albidovulum</taxon>
    </lineage>
</organism>